<evidence type="ECO:0000256" key="4">
    <source>
        <dbReference type="ARBA" id="ARBA00022833"/>
    </source>
</evidence>
<name>A0A0D1E5N3_MYCMD</name>
<accession>A0A0D1E5N3</accession>
<evidence type="ECO:0000256" key="6">
    <source>
        <dbReference type="SAM" id="MobiDB-lite"/>
    </source>
</evidence>
<dbReference type="GO" id="GO:0005634">
    <property type="term" value="C:nucleus"/>
    <property type="evidence" value="ECO:0007669"/>
    <property type="project" value="UniProtKB-SubCell"/>
</dbReference>
<feature type="compositionally biased region" description="Low complexity" evidence="6">
    <location>
        <begin position="113"/>
        <end position="129"/>
    </location>
</feature>
<sequence length="546" mass="55478">MPYHVGYATSSRAACKGPKPCNGTKILKGELRLGTLVEIQGSQTFQWRHWGCVTPKIIRNIQDRDGITDAIDLSGYEELLPVDRARITRAFVLGEVAPQDMTESLRGKEEPAAAEAAQQQATVAAIPSPASQPPAKKRGRPSKASLEAAAAAAAAAAPVAPNGVGISAAAPPSSIQKKPGRPPKNTAAQPPAPVVVAPAALPAAAPSAPATKKRGRPPKNVEASFAAAAIPAAPAPTAAEAPQLKKRGRPPKAQTATAQPLVPVQQPFAPAPVAPTAPGLASPKKRGRPPKNTVAPISAHEAERAAPASAPAAAAPSVPSGRKRGRPSKASLAEAAAAAAAAEAWPVAPSLDSYPVSSHGSALGAYQPPAPTTAYDTPSPKKRGRPRKDASVAQASPAVTAPSYPPQLVYMAAPTPTVLVAPQAAPAKKRGRPRKEVNSVAASGASLSQVASGPPMPLQPASQAAAAAPNSGKKRGRPPKEKVDEQLPVPVKRPRGRPKKSDAVATTPAHSLAHAAPAVTTPRAVAPGADVPAKRSRGRPRKDAQA</sequence>
<dbReference type="Pfam" id="PF00645">
    <property type="entry name" value="zf-PARP"/>
    <property type="match status" value="1"/>
</dbReference>
<evidence type="ECO:0000256" key="3">
    <source>
        <dbReference type="ARBA" id="ARBA00022771"/>
    </source>
</evidence>
<gene>
    <name evidence="8" type="ORF">UMAG_01219</name>
</gene>
<dbReference type="RefSeq" id="XP_011387155.1">
    <property type="nucleotide sequence ID" value="XM_011388853.1"/>
</dbReference>
<evidence type="ECO:0000256" key="2">
    <source>
        <dbReference type="ARBA" id="ARBA00022723"/>
    </source>
</evidence>
<evidence type="ECO:0000256" key="5">
    <source>
        <dbReference type="ARBA" id="ARBA00023242"/>
    </source>
</evidence>
<reference evidence="8 9" key="1">
    <citation type="journal article" date="2006" name="Nature">
        <title>Insights from the genome of the biotrophic fungal plant pathogen Ustilago maydis.</title>
        <authorList>
            <person name="Kamper J."/>
            <person name="Kahmann R."/>
            <person name="Bolker M."/>
            <person name="Ma L.J."/>
            <person name="Brefort T."/>
            <person name="Saville B.J."/>
            <person name="Banuett F."/>
            <person name="Kronstad J.W."/>
            <person name="Gold S.E."/>
            <person name="Muller O."/>
            <person name="Perlin M.H."/>
            <person name="Wosten H.A."/>
            <person name="de Vries R."/>
            <person name="Ruiz-Herrera J."/>
            <person name="Reynaga-Pena C.G."/>
            <person name="Snetselaar K."/>
            <person name="McCann M."/>
            <person name="Perez-Martin J."/>
            <person name="Feldbrugge M."/>
            <person name="Basse C.W."/>
            <person name="Steinberg G."/>
            <person name="Ibeas J.I."/>
            <person name="Holloman W."/>
            <person name="Guzman P."/>
            <person name="Farman M."/>
            <person name="Stajich J.E."/>
            <person name="Sentandreu R."/>
            <person name="Gonzalez-Prieto J.M."/>
            <person name="Kennell J.C."/>
            <person name="Molina L."/>
            <person name="Schirawski J."/>
            <person name="Mendoza-Mendoza A."/>
            <person name="Greilinger D."/>
            <person name="Munch K."/>
            <person name="Rossel N."/>
            <person name="Scherer M."/>
            <person name="Vranes M."/>
            <person name="Ladendorf O."/>
            <person name="Vincon V."/>
            <person name="Fuchs U."/>
            <person name="Sandrock B."/>
            <person name="Meng S."/>
            <person name="Ho E.C."/>
            <person name="Cahill M.J."/>
            <person name="Boyce K.J."/>
            <person name="Klose J."/>
            <person name="Klosterman S.J."/>
            <person name="Deelstra H.J."/>
            <person name="Ortiz-Castellanos L."/>
            <person name="Li W."/>
            <person name="Sanchez-Alonso P."/>
            <person name="Schreier P.H."/>
            <person name="Hauser-Hahn I."/>
            <person name="Vaupel M."/>
            <person name="Koopmann E."/>
            <person name="Friedrich G."/>
            <person name="Voss H."/>
            <person name="Schluter T."/>
            <person name="Margolis J."/>
            <person name="Platt D."/>
            <person name="Swimmer C."/>
            <person name="Gnirke A."/>
            <person name="Chen F."/>
            <person name="Vysotskaia V."/>
            <person name="Mannhaupt G."/>
            <person name="Guldener U."/>
            <person name="Munsterkotter M."/>
            <person name="Haase D."/>
            <person name="Oesterheld M."/>
            <person name="Mewes H.W."/>
            <person name="Mauceli E.W."/>
            <person name="DeCaprio D."/>
            <person name="Wade C.M."/>
            <person name="Butler J."/>
            <person name="Young S."/>
            <person name="Jaffe D.B."/>
            <person name="Calvo S."/>
            <person name="Nusbaum C."/>
            <person name="Galagan J."/>
            <person name="Birren B.W."/>
        </authorList>
    </citation>
    <scope>NUCLEOTIDE SEQUENCE [LARGE SCALE GENOMIC DNA]</scope>
    <source>
        <strain evidence="9">DSM 14603 / FGSC 9021 / UM521</strain>
    </source>
</reference>
<organism evidence="8 9">
    <name type="scientific">Mycosarcoma maydis</name>
    <name type="common">Corn smut fungus</name>
    <name type="synonym">Ustilago maydis</name>
    <dbReference type="NCBI Taxonomy" id="5270"/>
    <lineage>
        <taxon>Eukaryota</taxon>
        <taxon>Fungi</taxon>
        <taxon>Dikarya</taxon>
        <taxon>Basidiomycota</taxon>
        <taxon>Ustilaginomycotina</taxon>
        <taxon>Ustilaginomycetes</taxon>
        <taxon>Ustilaginales</taxon>
        <taxon>Ustilaginaceae</taxon>
        <taxon>Mycosarcoma</taxon>
    </lineage>
</organism>
<dbReference type="GO" id="GO:0003677">
    <property type="term" value="F:DNA binding"/>
    <property type="evidence" value="ECO:0007669"/>
    <property type="project" value="InterPro"/>
</dbReference>
<dbReference type="PROSITE" id="PS50064">
    <property type="entry name" value="ZF_PARP_2"/>
    <property type="match status" value="1"/>
</dbReference>
<evidence type="ECO:0000256" key="1">
    <source>
        <dbReference type="ARBA" id="ARBA00004123"/>
    </source>
</evidence>
<dbReference type="SUPFAM" id="SSF57716">
    <property type="entry name" value="Glucocorticoid receptor-like (DNA-binding domain)"/>
    <property type="match status" value="1"/>
</dbReference>
<feature type="region of interest" description="Disordered" evidence="6">
    <location>
        <begin position="353"/>
        <end position="406"/>
    </location>
</feature>
<evidence type="ECO:0000259" key="7">
    <source>
        <dbReference type="PROSITE" id="PS50064"/>
    </source>
</evidence>
<feature type="region of interest" description="Disordered" evidence="6">
    <location>
        <begin position="170"/>
        <end position="190"/>
    </location>
</feature>
<dbReference type="InterPro" id="IPR001510">
    <property type="entry name" value="Znf_PARP"/>
</dbReference>
<protein>
    <recommendedName>
        <fullName evidence="7">PARP-type domain-containing protein</fullName>
    </recommendedName>
</protein>
<dbReference type="KEGG" id="uma:UMAG_01219"/>
<dbReference type="STRING" id="237631.A0A0D1E5N3"/>
<dbReference type="InParanoid" id="A0A0D1E5N3"/>
<evidence type="ECO:0000313" key="9">
    <source>
        <dbReference type="Proteomes" id="UP000000561"/>
    </source>
</evidence>
<keyword evidence="2" id="KW-0479">Metal-binding</keyword>
<dbReference type="Gene3D" id="3.30.1740.10">
    <property type="entry name" value="Zinc finger, PARP-type"/>
    <property type="match status" value="1"/>
</dbReference>
<feature type="compositionally biased region" description="Low complexity" evidence="6">
    <location>
        <begin position="233"/>
        <end position="242"/>
    </location>
</feature>
<dbReference type="eggNOG" id="ENOG502S5PB">
    <property type="taxonomic scope" value="Eukaryota"/>
</dbReference>
<dbReference type="GeneID" id="23562311"/>
<dbReference type="Pfam" id="PF02178">
    <property type="entry name" value="AT_hook"/>
    <property type="match status" value="10"/>
</dbReference>
<feature type="compositionally biased region" description="Low complexity" evidence="6">
    <location>
        <begin position="258"/>
        <end position="268"/>
    </location>
</feature>
<dbReference type="PRINTS" id="PR00929">
    <property type="entry name" value="ATHOOK"/>
</dbReference>
<feature type="region of interest" description="Disordered" evidence="6">
    <location>
        <begin position="233"/>
        <end position="330"/>
    </location>
</feature>
<evidence type="ECO:0000313" key="8">
    <source>
        <dbReference type="EMBL" id="KIS71319.1"/>
    </source>
</evidence>
<feature type="compositionally biased region" description="Low complexity" evidence="6">
    <location>
        <begin position="513"/>
        <end position="529"/>
    </location>
</feature>
<dbReference type="SMART" id="SM00384">
    <property type="entry name" value="AT_hook"/>
    <property type="match status" value="11"/>
</dbReference>
<proteinExistence type="predicted"/>
<comment type="subcellular location">
    <subcellularLocation>
        <location evidence="1">Nucleus</location>
    </subcellularLocation>
</comment>
<dbReference type="InterPro" id="IPR036957">
    <property type="entry name" value="Znf_PARP_sf"/>
</dbReference>
<dbReference type="Proteomes" id="UP000000561">
    <property type="component" value="Chromosome 2"/>
</dbReference>
<feature type="region of interest" description="Disordered" evidence="6">
    <location>
        <begin position="102"/>
        <end position="144"/>
    </location>
</feature>
<keyword evidence="5" id="KW-0539">Nucleus</keyword>
<keyword evidence="4" id="KW-0862">Zinc</keyword>
<keyword evidence="3" id="KW-0863">Zinc-finger</keyword>
<dbReference type="VEuPathDB" id="FungiDB:UMAG_01219"/>
<feature type="domain" description="PARP-type" evidence="7">
    <location>
        <begin position="3"/>
        <end position="90"/>
    </location>
</feature>
<feature type="compositionally biased region" description="Low complexity" evidence="6">
    <location>
        <begin position="305"/>
        <end position="320"/>
    </location>
</feature>
<dbReference type="SMART" id="SM01336">
    <property type="entry name" value="zf-PARP"/>
    <property type="match status" value="1"/>
</dbReference>
<dbReference type="InterPro" id="IPR017956">
    <property type="entry name" value="AT_hook_DNA-bd_motif"/>
</dbReference>
<feature type="region of interest" description="Disordered" evidence="6">
    <location>
        <begin position="423"/>
        <end position="546"/>
    </location>
</feature>
<dbReference type="OMA" id="PEPSIWE"/>
<dbReference type="EMBL" id="CM003141">
    <property type="protein sequence ID" value="KIS71319.1"/>
    <property type="molecule type" value="Genomic_DNA"/>
</dbReference>
<keyword evidence="9" id="KW-1185">Reference proteome</keyword>
<dbReference type="OrthoDB" id="429950at2759"/>
<feature type="compositionally biased region" description="Low complexity" evidence="6">
    <location>
        <begin position="459"/>
        <end position="469"/>
    </location>
</feature>
<dbReference type="GO" id="GO:0008270">
    <property type="term" value="F:zinc ion binding"/>
    <property type="evidence" value="ECO:0007669"/>
    <property type="project" value="UniProtKB-KW"/>
</dbReference>
<dbReference type="AlphaFoldDB" id="A0A0D1E5N3"/>